<feature type="non-terminal residue" evidence="2">
    <location>
        <position position="89"/>
    </location>
</feature>
<dbReference type="EMBL" id="LXQA010087410">
    <property type="protein sequence ID" value="MCI13233.1"/>
    <property type="molecule type" value="Genomic_DNA"/>
</dbReference>
<name>A0A392PMB3_9FABA</name>
<evidence type="ECO:0000313" key="3">
    <source>
        <dbReference type="Proteomes" id="UP000265520"/>
    </source>
</evidence>
<comment type="caution">
    <text evidence="2">The sequence shown here is derived from an EMBL/GenBank/DDBJ whole genome shotgun (WGS) entry which is preliminary data.</text>
</comment>
<dbReference type="AlphaFoldDB" id="A0A392PMB3"/>
<sequence length="89" mass="9728">MDPICASLFSMQLIRSYLSSFVAIFDFDTSSSNARKTPSGRCFPLEEAMFDMIFVASCILPRTRFSGKDKGAKANTAAAETGEEAEEDV</sequence>
<evidence type="ECO:0000256" key="1">
    <source>
        <dbReference type="SAM" id="MobiDB-lite"/>
    </source>
</evidence>
<protein>
    <submittedName>
        <fullName evidence="2">Uncharacterized protein</fullName>
    </submittedName>
</protein>
<proteinExistence type="predicted"/>
<dbReference type="Proteomes" id="UP000265520">
    <property type="component" value="Unassembled WGS sequence"/>
</dbReference>
<reference evidence="2 3" key="1">
    <citation type="journal article" date="2018" name="Front. Plant Sci.">
        <title>Red Clover (Trifolium pratense) and Zigzag Clover (T. medium) - A Picture of Genomic Similarities and Differences.</title>
        <authorList>
            <person name="Dluhosova J."/>
            <person name="Istvanek J."/>
            <person name="Nedelnik J."/>
            <person name="Repkova J."/>
        </authorList>
    </citation>
    <scope>NUCLEOTIDE SEQUENCE [LARGE SCALE GENOMIC DNA]</scope>
    <source>
        <strain evidence="3">cv. 10/8</strain>
        <tissue evidence="2">Leaf</tissue>
    </source>
</reference>
<accession>A0A392PMB3</accession>
<feature type="region of interest" description="Disordered" evidence="1">
    <location>
        <begin position="68"/>
        <end position="89"/>
    </location>
</feature>
<keyword evidence="3" id="KW-1185">Reference proteome</keyword>
<evidence type="ECO:0000313" key="2">
    <source>
        <dbReference type="EMBL" id="MCI13233.1"/>
    </source>
</evidence>
<organism evidence="2 3">
    <name type="scientific">Trifolium medium</name>
    <dbReference type="NCBI Taxonomy" id="97028"/>
    <lineage>
        <taxon>Eukaryota</taxon>
        <taxon>Viridiplantae</taxon>
        <taxon>Streptophyta</taxon>
        <taxon>Embryophyta</taxon>
        <taxon>Tracheophyta</taxon>
        <taxon>Spermatophyta</taxon>
        <taxon>Magnoliopsida</taxon>
        <taxon>eudicotyledons</taxon>
        <taxon>Gunneridae</taxon>
        <taxon>Pentapetalae</taxon>
        <taxon>rosids</taxon>
        <taxon>fabids</taxon>
        <taxon>Fabales</taxon>
        <taxon>Fabaceae</taxon>
        <taxon>Papilionoideae</taxon>
        <taxon>50 kb inversion clade</taxon>
        <taxon>NPAAA clade</taxon>
        <taxon>Hologalegina</taxon>
        <taxon>IRL clade</taxon>
        <taxon>Trifolieae</taxon>
        <taxon>Trifolium</taxon>
    </lineage>
</organism>